<keyword evidence="1" id="KW-0472">Membrane</keyword>
<name>A0A540MWQ3_MALBA</name>
<evidence type="ECO:0000313" key="3">
    <source>
        <dbReference type="Proteomes" id="UP000315295"/>
    </source>
</evidence>
<protein>
    <submittedName>
        <fullName evidence="2">Uncharacterized protein</fullName>
    </submittedName>
</protein>
<comment type="caution">
    <text evidence="2">The sequence shown here is derived from an EMBL/GenBank/DDBJ whole genome shotgun (WGS) entry which is preliminary data.</text>
</comment>
<dbReference type="PANTHER" id="PTHR33726">
    <property type="entry name" value="TRANSMEMBRANE PROTEIN"/>
    <property type="match status" value="1"/>
</dbReference>
<dbReference type="PANTHER" id="PTHR33726:SF17">
    <property type="entry name" value="OS06G0620700 PROTEIN"/>
    <property type="match status" value="1"/>
</dbReference>
<dbReference type="EMBL" id="VIEB01000160">
    <property type="protein sequence ID" value="TQE03222.1"/>
    <property type="molecule type" value="Genomic_DNA"/>
</dbReference>
<reference evidence="2 3" key="1">
    <citation type="journal article" date="2019" name="G3 (Bethesda)">
        <title>Sequencing of a Wild Apple (Malus baccata) Genome Unravels the Differences Between Cultivated and Wild Apple Species Regarding Disease Resistance and Cold Tolerance.</title>
        <authorList>
            <person name="Chen X."/>
        </authorList>
    </citation>
    <scope>NUCLEOTIDE SEQUENCE [LARGE SCALE GENOMIC DNA]</scope>
    <source>
        <strain evidence="3">cv. Shandingzi</strain>
        <tissue evidence="2">Leaves</tissue>
    </source>
</reference>
<accession>A0A540MWQ3</accession>
<keyword evidence="1" id="KW-0812">Transmembrane</keyword>
<dbReference type="AlphaFoldDB" id="A0A540MWQ3"/>
<feature type="transmembrane region" description="Helical" evidence="1">
    <location>
        <begin position="61"/>
        <end position="85"/>
    </location>
</feature>
<proteinExistence type="predicted"/>
<keyword evidence="1" id="KW-1133">Transmembrane helix</keyword>
<gene>
    <name evidence="2" type="ORF">C1H46_011225</name>
</gene>
<dbReference type="Proteomes" id="UP000315295">
    <property type="component" value="Unassembled WGS sequence"/>
</dbReference>
<organism evidence="2 3">
    <name type="scientific">Malus baccata</name>
    <name type="common">Siberian crab apple</name>
    <name type="synonym">Pyrus baccata</name>
    <dbReference type="NCBI Taxonomy" id="106549"/>
    <lineage>
        <taxon>Eukaryota</taxon>
        <taxon>Viridiplantae</taxon>
        <taxon>Streptophyta</taxon>
        <taxon>Embryophyta</taxon>
        <taxon>Tracheophyta</taxon>
        <taxon>Spermatophyta</taxon>
        <taxon>Magnoliopsida</taxon>
        <taxon>eudicotyledons</taxon>
        <taxon>Gunneridae</taxon>
        <taxon>Pentapetalae</taxon>
        <taxon>rosids</taxon>
        <taxon>fabids</taxon>
        <taxon>Rosales</taxon>
        <taxon>Rosaceae</taxon>
        <taxon>Amygdaloideae</taxon>
        <taxon>Maleae</taxon>
        <taxon>Malus</taxon>
    </lineage>
</organism>
<evidence type="ECO:0000256" key="1">
    <source>
        <dbReference type="SAM" id="Phobius"/>
    </source>
</evidence>
<evidence type="ECO:0000313" key="2">
    <source>
        <dbReference type="EMBL" id="TQE03222.1"/>
    </source>
</evidence>
<sequence length="89" mass="10079">MCAARWYSAAFSCLDFEFSTPSVGIFRRSWTEIFNLSYFTSGWSLNLQSFGGFGFSILDDVLWTLITVVESLALACMLCFFFLFCGCTL</sequence>
<keyword evidence="3" id="KW-1185">Reference proteome</keyword>